<dbReference type="RefSeq" id="WP_203928704.1">
    <property type="nucleotide sequence ID" value="NZ_BOPH01000048.1"/>
</dbReference>
<reference evidence="2" key="1">
    <citation type="submission" date="2021-01" db="EMBL/GenBank/DDBJ databases">
        <title>Whole genome shotgun sequence of Virgisporangium ochraceum NBRC 16418.</title>
        <authorList>
            <person name="Komaki H."/>
            <person name="Tamura T."/>
        </authorList>
    </citation>
    <scope>NUCLEOTIDE SEQUENCE</scope>
    <source>
        <strain evidence="2">NBRC 16418</strain>
    </source>
</reference>
<dbReference type="Proteomes" id="UP000635606">
    <property type="component" value="Unassembled WGS sequence"/>
</dbReference>
<name>A0A8J3ZRB1_9ACTN</name>
<dbReference type="Gene3D" id="3.10.180.10">
    <property type="entry name" value="2,3-Dihydroxybiphenyl 1,2-Dioxygenase, domain 1"/>
    <property type="match status" value="1"/>
</dbReference>
<dbReference type="AlphaFoldDB" id="A0A8J3ZRB1"/>
<dbReference type="InterPro" id="IPR029068">
    <property type="entry name" value="Glyas_Bleomycin-R_OHBP_Dase"/>
</dbReference>
<accession>A0A8J3ZRB1</accession>
<feature type="domain" description="Glyoxalase-like" evidence="1">
    <location>
        <begin position="6"/>
        <end position="143"/>
    </location>
</feature>
<evidence type="ECO:0000313" key="2">
    <source>
        <dbReference type="EMBL" id="GIJ68762.1"/>
    </source>
</evidence>
<dbReference type="PANTHER" id="PTHR35908">
    <property type="entry name" value="HYPOTHETICAL FUSION PROTEIN"/>
    <property type="match status" value="1"/>
</dbReference>
<dbReference type="SUPFAM" id="SSF54593">
    <property type="entry name" value="Glyoxalase/Bleomycin resistance protein/Dihydroxybiphenyl dioxygenase"/>
    <property type="match status" value="1"/>
</dbReference>
<dbReference type="Pfam" id="PF18029">
    <property type="entry name" value="Glyoxalase_6"/>
    <property type="match status" value="1"/>
</dbReference>
<organism evidence="2 3">
    <name type="scientific">Virgisporangium ochraceum</name>
    <dbReference type="NCBI Taxonomy" id="65505"/>
    <lineage>
        <taxon>Bacteria</taxon>
        <taxon>Bacillati</taxon>
        <taxon>Actinomycetota</taxon>
        <taxon>Actinomycetes</taxon>
        <taxon>Micromonosporales</taxon>
        <taxon>Micromonosporaceae</taxon>
        <taxon>Virgisporangium</taxon>
    </lineage>
</organism>
<protein>
    <submittedName>
        <fullName evidence="2">Glyoxalase</fullName>
    </submittedName>
</protein>
<evidence type="ECO:0000259" key="1">
    <source>
        <dbReference type="Pfam" id="PF18029"/>
    </source>
</evidence>
<gene>
    <name evidence="2" type="ORF">Voc01_036790</name>
</gene>
<sequence length="144" mass="15824">MAKKIQVVIDCADPSKLAEFWAHALGYHIPDPPGDFKTWPDFLRAQGVPESEFNSASAVEDPDGVGPRVYFQRVPEPKAGKNRLHLDINAGGGRATPEDEKRALVDAAVEDLVAHGATRVEDRTKMGERWVVMADPEGNEFCVQ</sequence>
<dbReference type="PANTHER" id="PTHR35908:SF1">
    <property type="entry name" value="CONSERVED PROTEIN"/>
    <property type="match status" value="1"/>
</dbReference>
<comment type="caution">
    <text evidence="2">The sequence shown here is derived from an EMBL/GenBank/DDBJ whole genome shotgun (WGS) entry which is preliminary data.</text>
</comment>
<dbReference type="EMBL" id="BOPH01000048">
    <property type="protein sequence ID" value="GIJ68762.1"/>
    <property type="molecule type" value="Genomic_DNA"/>
</dbReference>
<evidence type="ECO:0000313" key="3">
    <source>
        <dbReference type="Proteomes" id="UP000635606"/>
    </source>
</evidence>
<keyword evidence="3" id="KW-1185">Reference proteome</keyword>
<proteinExistence type="predicted"/>
<dbReference type="InterPro" id="IPR041581">
    <property type="entry name" value="Glyoxalase_6"/>
</dbReference>